<evidence type="ECO:0000313" key="8">
    <source>
        <dbReference type="Proteomes" id="UP001327560"/>
    </source>
</evidence>
<reference evidence="7 8" key="1">
    <citation type="submission" date="2023-10" db="EMBL/GenBank/DDBJ databases">
        <title>Chromosome-scale genome assembly provides insights into flower coloration mechanisms of Canna indica.</title>
        <authorList>
            <person name="Li C."/>
        </authorList>
    </citation>
    <scope>NUCLEOTIDE SEQUENCE [LARGE SCALE GENOMIC DNA]</scope>
    <source>
        <tissue evidence="7">Flower</tissue>
    </source>
</reference>
<comment type="subunit">
    <text evidence="6">Component of the oligosaccharyltransferase (OST) complex.</text>
</comment>
<keyword evidence="3 6" id="KW-0812">Transmembrane</keyword>
<name>A0AAQ3JVJ4_9LILI</name>
<evidence type="ECO:0000256" key="3">
    <source>
        <dbReference type="ARBA" id="ARBA00022692"/>
    </source>
</evidence>
<evidence type="ECO:0000256" key="5">
    <source>
        <dbReference type="ARBA" id="ARBA00023136"/>
    </source>
</evidence>
<evidence type="ECO:0000256" key="4">
    <source>
        <dbReference type="ARBA" id="ARBA00022989"/>
    </source>
</evidence>
<dbReference type="GO" id="GO:0006487">
    <property type="term" value="P:protein N-linked glycosylation"/>
    <property type="evidence" value="ECO:0007669"/>
    <property type="project" value="UniProtKB-UniRule"/>
</dbReference>
<comment type="function">
    <text evidence="6">Subunit of the oligosaccharyl transferase (OST) complex that catalyzes the initial transfer of a defined glycan (Glc(3)Man(9)GlcNAc(2) in eukaryotes) from the lipid carrier dolichol-pyrophosphate to an asparagine residue within an Asn-X-Ser/Thr consensus motif in nascent polypeptide chains, the first step in protein N-glycosylation. N-glycosylation occurs cotranslationally and the complex associates with the Sec61 complex at the channel-forming translocon complex that mediates protein translocation across the endoplasmic reticulum (ER). All subunits are required for a maximal enzyme activity.</text>
</comment>
<feature type="transmembrane region" description="Helical" evidence="6">
    <location>
        <begin position="99"/>
        <end position="123"/>
    </location>
</feature>
<proteinExistence type="inferred from homology"/>
<dbReference type="InterPro" id="IPR007915">
    <property type="entry name" value="TMEM258/Ost5"/>
</dbReference>
<evidence type="ECO:0000256" key="2">
    <source>
        <dbReference type="ARBA" id="ARBA00009825"/>
    </source>
</evidence>
<dbReference type="PANTHER" id="PTHR13636">
    <property type="entry name" value="TRANSMEMBRANE PROTEIN 258"/>
    <property type="match status" value="1"/>
</dbReference>
<comment type="caution">
    <text evidence="6">Lacks conserved residue(s) required for the propagation of feature annotation.</text>
</comment>
<evidence type="ECO:0000256" key="1">
    <source>
        <dbReference type="ARBA" id="ARBA00004141"/>
    </source>
</evidence>
<evidence type="ECO:0000256" key="6">
    <source>
        <dbReference type="RuleBase" id="RU367008"/>
    </source>
</evidence>
<dbReference type="Pfam" id="PF05251">
    <property type="entry name" value="Ost5"/>
    <property type="match status" value="1"/>
</dbReference>
<dbReference type="Proteomes" id="UP001327560">
    <property type="component" value="Chromosome 2"/>
</dbReference>
<sequence>MSKPKPITYEGFLILIDDSRISKQTRSPFNLLRSSSRSFTLTAQTLFGDDLVDLGIVFFLHGQNSLMASNLGLKIPTVNMPLSYEATSSTRNRSLSKEIVTAAVASTFLGFGSLFLLLATGVYV</sequence>
<keyword evidence="8" id="KW-1185">Reference proteome</keyword>
<gene>
    <name evidence="7" type="ORF">Cni_G05599</name>
</gene>
<dbReference type="GO" id="GO:0008250">
    <property type="term" value="C:oligosaccharyltransferase complex"/>
    <property type="evidence" value="ECO:0007669"/>
    <property type="project" value="UniProtKB-UniRule"/>
</dbReference>
<protein>
    <recommendedName>
        <fullName evidence="6">Dolichyl-diphosphooligosaccharide-protein glycosyltransferase subunit OST5</fullName>
    </recommendedName>
</protein>
<keyword evidence="5 6" id="KW-0472">Membrane</keyword>
<accession>A0AAQ3JVJ4</accession>
<comment type="similarity">
    <text evidence="2 6">Belongs to the OST5 family.</text>
</comment>
<organism evidence="7 8">
    <name type="scientific">Canna indica</name>
    <name type="common">Indian-shot</name>
    <dbReference type="NCBI Taxonomy" id="4628"/>
    <lineage>
        <taxon>Eukaryota</taxon>
        <taxon>Viridiplantae</taxon>
        <taxon>Streptophyta</taxon>
        <taxon>Embryophyta</taxon>
        <taxon>Tracheophyta</taxon>
        <taxon>Spermatophyta</taxon>
        <taxon>Magnoliopsida</taxon>
        <taxon>Liliopsida</taxon>
        <taxon>Zingiberales</taxon>
        <taxon>Cannaceae</taxon>
        <taxon>Canna</taxon>
    </lineage>
</organism>
<keyword evidence="4 6" id="KW-1133">Transmembrane helix</keyword>
<comment type="subcellular location">
    <subcellularLocation>
        <location evidence="1 6">Membrane</location>
        <topology evidence="1 6">Multi-pass membrane protein</topology>
    </subcellularLocation>
</comment>
<dbReference type="EMBL" id="CP136891">
    <property type="protein sequence ID" value="WOK96891.1"/>
    <property type="molecule type" value="Genomic_DNA"/>
</dbReference>
<dbReference type="AlphaFoldDB" id="A0AAQ3JVJ4"/>
<evidence type="ECO:0000313" key="7">
    <source>
        <dbReference type="EMBL" id="WOK96891.1"/>
    </source>
</evidence>